<dbReference type="SUPFAM" id="SSF52540">
    <property type="entry name" value="P-loop containing nucleoside triphosphate hydrolases"/>
    <property type="match status" value="1"/>
</dbReference>
<sequence length="260" mass="28010">MKLAIAGKGGVGKTTLAGILARLFGRDGYSVIAIDADPDMNLASSIGIKEDPTPIIGLKKLIEERAGLKGGIYNLNPKVDDIVDEYGAEGPDNVKLLVMGAVKKGGTGCYCPESAFLRALMRHMIIKRKEVLIMDMEAGIEHLGRGTAQNVDLMLVVVEPGRRSIETAERVKSLSHDVGIKDVFAVGNKISHPEEEKFIEKGLSDVGIPLLGKIPFDPMLMKSDMEGESLLDAYPDSEIVKAIDKVRERLINEGGSDRAG</sequence>
<dbReference type="CDD" id="cd02034">
    <property type="entry name" value="CooC1"/>
    <property type="match status" value="1"/>
</dbReference>
<feature type="domain" description="CobQ/CobB/MinD/ParA nucleotide binding" evidence="3">
    <location>
        <begin position="4"/>
        <end position="229"/>
    </location>
</feature>
<dbReference type="GO" id="GO:0016887">
    <property type="term" value="F:ATP hydrolysis activity"/>
    <property type="evidence" value="ECO:0007669"/>
    <property type="project" value="TreeGrafter"/>
</dbReference>
<dbReference type="InterPro" id="IPR002586">
    <property type="entry name" value="CobQ/CobB/MinD/ParA_Nub-bd_dom"/>
</dbReference>
<accession>A0A520KWJ5</accession>
<dbReference type="GO" id="GO:0009898">
    <property type="term" value="C:cytoplasmic side of plasma membrane"/>
    <property type="evidence" value="ECO:0007669"/>
    <property type="project" value="TreeGrafter"/>
</dbReference>
<dbReference type="Gene3D" id="3.40.50.300">
    <property type="entry name" value="P-loop containing nucleotide triphosphate hydrolases"/>
    <property type="match status" value="1"/>
</dbReference>
<dbReference type="InterPro" id="IPR027417">
    <property type="entry name" value="P-loop_NTPase"/>
</dbReference>
<dbReference type="Proteomes" id="UP000320766">
    <property type="component" value="Unassembled WGS sequence"/>
</dbReference>
<dbReference type="AlphaFoldDB" id="A0A520KWJ5"/>
<dbReference type="GO" id="GO:0005524">
    <property type="term" value="F:ATP binding"/>
    <property type="evidence" value="ECO:0007669"/>
    <property type="project" value="UniProtKB-KW"/>
</dbReference>
<name>A0A520KWJ5_9EURY</name>
<evidence type="ECO:0000259" key="3">
    <source>
        <dbReference type="Pfam" id="PF01656"/>
    </source>
</evidence>
<organism evidence="4 5">
    <name type="scientific">Candidatus Methanolliviera hydrocarbonicum</name>
    <dbReference type="NCBI Taxonomy" id="2491085"/>
    <lineage>
        <taxon>Archaea</taxon>
        <taxon>Methanobacteriati</taxon>
        <taxon>Methanobacteriota</taxon>
        <taxon>Candidatus Methanoliparia</taxon>
        <taxon>Candidatus Methanoliparales</taxon>
        <taxon>Candidatus Methanollivieraceae</taxon>
        <taxon>Candidatus Methanolliviera</taxon>
    </lineage>
</organism>
<evidence type="ECO:0000313" key="5">
    <source>
        <dbReference type="Proteomes" id="UP000320766"/>
    </source>
</evidence>
<dbReference type="GO" id="GO:0051782">
    <property type="term" value="P:negative regulation of cell division"/>
    <property type="evidence" value="ECO:0007669"/>
    <property type="project" value="TreeGrafter"/>
</dbReference>
<keyword evidence="1" id="KW-0547">Nucleotide-binding</keyword>
<dbReference type="FunFam" id="3.40.50.300:FF:001573">
    <property type="entry name" value="Carbon monoxide dehydrogenase accessory protein CooC"/>
    <property type="match status" value="1"/>
</dbReference>
<dbReference type="PIRSF" id="PIRSF005647">
    <property type="entry name" value="CooC"/>
    <property type="match status" value="1"/>
</dbReference>
<reference evidence="4 5" key="1">
    <citation type="journal article" date="2019" name="Nat. Microbiol.">
        <title>Wide diversity of methane and short-chain alkane metabolisms in uncultured archaea.</title>
        <authorList>
            <person name="Borrel G."/>
            <person name="Adam P.S."/>
            <person name="McKay L.J."/>
            <person name="Chen L.X."/>
            <person name="Sierra-Garcia I.N."/>
            <person name="Sieber C.M."/>
            <person name="Letourneur Q."/>
            <person name="Ghozlane A."/>
            <person name="Andersen G.L."/>
            <person name="Li W.J."/>
            <person name="Hallam S.J."/>
            <person name="Muyzer G."/>
            <person name="de Oliveira V.M."/>
            <person name="Inskeep W.P."/>
            <person name="Banfield J.F."/>
            <person name="Gribaldo S."/>
        </authorList>
    </citation>
    <scope>NUCLEOTIDE SEQUENCE [LARGE SCALE GENOMIC DNA]</scope>
    <source>
        <strain evidence="4">NM1b</strain>
    </source>
</reference>
<evidence type="ECO:0000256" key="2">
    <source>
        <dbReference type="ARBA" id="ARBA00022840"/>
    </source>
</evidence>
<dbReference type="GO" id="GO:0005829">
    <property type="term" value="C:cytosol"/>
    <property type="evidence" value="ECO:0007669"/>
    <property type="project" value="TreeGrafter"/>
</dbReference>
<gene>
    <name evidence="4" type="ORF">EF807_04670</name>
</gene>
<dbReference type="InterPro" id="IPR014433">
    <property type="entry name" value="CooC"/>
</dbReference>
<evidence type="ECO:0000313" key="4">
    <source>
        <dbReference type="EMBL" id="RZN69331.1"/>
    </source>
</evidence>
<proteinExistence type="predicted"/>
<dbReference type="PANTHER" id="PTHR43384:SF6">
    <property type="entry name" value="SEPTUM SITE-DETERMINING PROTEIN MIND HOMOLOG, CHLOROPLASTIC"/>
    <property type="match status" value="1"/>
</dbReference>
<protein>
    <submittedName>
        <fullName evidence="4">Cobalamin biosynthesis protein CobN</fullName>
    </submittedName>
</protein>
<dbReference type="InterPro" id="IPR050625">
    <property type="entry name" value="ParA/MinD_ATPase"/>
</dbReference>
<dbReference type="Pfam" id="PF01656">
    <property type="entry name" value="CbiA"/>
    <property type="match status" value="1"/>
</dbReference>
<dbReference type="EMBL" id="RXIL01000080">
    <property type="protein sequence ID" value="RZN69331.1"/>
    <property type="molecule type" value="Genomic_DNA"/>
</dbReference>
<comment type="caution">
    <text evidence="4">The sequence shown here is derived from an EMBL/GenBank/DDBJ whole genome shotgun (WGS) entry which is preliminary data.</text>
</comment>
<keyword evidence="2" id="KW-0067">ATP-binding</keyword>
<dbReference type="PANTHER" id="PTHR43384">
    <property type="entry name" value="SEPTUM SITE-DETERMINING PROTEIN MIND HOMOLOG, CHLOROPLASTIC-RELATED"/>
    <property type="match status" value="1"/>
</dbReference>
<evidence type="ECO:0000256" key="1">
    <source>
        <dbReference type="ARBA" id="ARBA00022741"/>
    </source>
</evidence>